<organism evidence="1 2">
    <name type="scientific">Lipomyces kononenkoae</name>
    <name type="common">Yeast</name>
    <dbReference type="NCBI Taxonomy" id="34357"/>
    <lineage>
        <taxon>Eukaryota</taxon>
        <taxon>Fungi</taxon>
        <taxon>Dikarya</taxon>
        <taxon>Ascomycota</taxon>
        <taxon>Saccharomycotina</taxon>
        <taxon>Lipomycetes</taxon>
        <taxon>Lipomycetales</taxon>
        <taxon>Lipomycetaceae</taxon>
        <taxon>Lipomyces</taxon>
    </lineage>
</organism>
<sequence length="557" mass="60610">MTELSPQPQSRATGTRVAAIEESASQSVEDLDLAGSRDSRHSITTPNDTGLGTPRKEQLLGTRNASPASPPEKSQEPTHSPTSSRPSCVPNSKTTAPKRSSIRAFFTRSSVVDTKTPSTLPPTSSATRTNLPDFSTTDAAHIYSYYKKLPYSTAILDAVAVDSLACNAHGSLLTKLSKTFLDVRTFVLLPHAILRYAQNTSSTAVPEQVLVLSAESVAYASDDIAGQQFVLRISERPEPHQVEEKMSVHCPQDDVTLVPKKFSASPSKTGSTSSRRSIFFHRTVSSPALHDHNDSMTNHHHEHNHHHHISLLKDEKTRTMLLVFDSAAEFMRWLDLTHSQIKLHRDSLHNNRYDPLDSEMHEFDKAEDLAWRFPRFDGSDGYIQRSGTNLSVAEINSSSVPSSKRPSVASISSSTASQSSQPLSPLSAARRNSASSVQSIESLGSSRESSSLSSLRVSLNAFSLQRRPPPAARRESTTFAGLTRLASFGRIPSHQRQPIKEVPETAAIDGDGSDGISSASGSVAANVARKKRIKMKNRSPPGPPPSRPLPPIPTEQN</sequence>
<accession>A0ACC3T0W2</accession>
<protein>
    <submittedName>
        <fullName evidence="1">Uncharacterized protein</fullName>
    </submittedName>
</protein>
<evidence type="ECO:0000313" key="1">
    <source>
        <dbReference type="EMBL" id="KAK9237490.1"/>
    </source>
</evidence>
<name>A0ACC3T0W2_LIPKO</name>
<reference evidence="2" key="1">
    <citation type="journal article" date="2024" name="Front. Bioeng. Biotechnol.">
        <title>Genome-scale model development and genomic sequencing of the oleaginous clade Lipomyces.</title>
        <authorList>
            <person name="Czajka J.J."/>
            <person name="Han Y."/>
            <person name="Kim J."/>
            <person name="Mondo S.J."/>
            <person name="Hofstad B.A."/>
            <person name="Robles A."/>
            <person name="Haridas S."/>
            <person name="Riley R."/>
            <person name="LaButti K."/>
            <person name="Pangilinan J."/>
            <person name="Andreopoulos W."/>
            <person name="Lipzen A."/>
            <person name="Yan J."/>
            <person name="Wang M."/>
            <person name="Ng V."/>
            <person name="Grigoriev I.V."/>
            <person name="Spatafora J.W."/>
            <person name="Magnuson J.K."/>
            <person name="Baker S.E."/>
            <person name="Pomraning K.R."/>
        </authorList>
    </citation>
    <scope>NUCLEOTIDE SEQUENCE [LARGE SCALE GENOMIC DNA]</scope>
    <source>
        <strain evidence="2">CBS 7786</strain>
    </source>
</reference>
<keyword evidence="2" id="KW-1185">Reference proteome</keyword>
<proteinExistence type="predicted"/>
<dbReference type="EMBL" id="MU971368">
    <property type="protein sequence ID" value="KAK9237490.1"/>
    <property type="molecule type" value="Genomic_DNA"/>
</dbReference>
<dbReference type="Proteomes" id="UP001433508">
    <property type="component" value="Unassembled WGS sequence"/>
</dbReference>
<gene>
    <name evidence="1" type="ORF">V1525DRAFT_403754</name>
</gene>
<evidence type="ECO:0000313" key="2">
    <source>
        <dbReference type="Proteomes" id="UP001433508"/>
    </source>
</evidence>
<comment type="caution">
    <text evidence="1">The sequence shown here is derived from an EMBL/GenBank/DDBJ whole genome shotgun (WGS) entry which is preliminary data.</text>
</comment>